<evidence type="ECO:0000256" key="3">
    <source>
        <dbReference type="ARBA" id="ARBA00022679"/>
    </source>
</evidence>
<dbReference type="RefSeq" id="WP_339439891.1">
    <property type="nucleotide sequence ID" value="NZ_JBBHKQ010000001.1"/>
</dbReference>
<dbReference type="PANTHER" id="PTHR43179">
    <property type="entry name" value="RHAMNOSYLTRANSFERASE WBBL"/>
    <property type="match status" value="1"/>
</dbReference>
<dbReference type="Gene3D" id="3.90.550.10">
    <property type="entry name" value="Spore Coat Polysaccharide Biosynthesis Protein SpsA, Chain A"/>
    <property type="match status" value="1"/>
</dbReference>
<evidence type="ECO:0000256" key="2">
    <source>
        <dbReference type="ARBA" id="ARBA00022676"/>
    </source>
</evidence>
<dbReference type="PANTHER" id="PTHR43179:SF12">
    <property type="entry name" value="GALACTOFURANOSYLTRANSFERASE GLFT2"/>
    <property type="match status" value="1"/>
</dbReference>
<evidence type="ECO:0000256" key="1">
    <source>
        <dbReference type="ARBA" id="ARBA00006739"/>
    </source>
</evidence>
<dbReference type="InterPro" id="IPR029044">
    <property type="entry name" value="Nucleotide-diphossugar_trans"/>
</dbReference>
<sequence>MIIDCQKSDNNTTRVTGIIVTFNPDVEPLKKLIGAVTPQLGHLIVVDNGSPDNLALILKDQPDIELIALGENFGIAKAQNVGIERAKAIGADYVLLLDQDSIPAPNMVAELVNVAKTLAAKGIHVAGVGPSYIDARQGEAAAFVYLEGLKLKRRERQPFGEFVETDFLIASGCLTPIESFDAVGYMNEGMFIDYVDIEWGLRAREKGYYCFGVFGAKMEHTLGDQWIKFRGHRIPVHSPLRHYYHFRNAIWLCRRPWLSFSWKIVLLWRLIRQYLFFTFFVPHGMRHAKMMTLGLWHGIINRMGRK</sequence>
<keyword evidence="3" id="KW-0808">Transferase</keyword>
<dbReference type="GO" id="GO:0016757">
    <property type="term" value="F:glycosyltransferase activity"/>
    <property type="evidence" value="ECO:0007669"/>
    <property type="project" value="UniProtKB-KW"/>
</dbReference>
<dbReference type="SUPFAM" id="SSF53448">
    <property type="entry name" value="Nucleotide-diphospho-sugar transferases"/>
    <property type="match status" value="1"/>
</dbReference>
<dbReference type="AlphaFoldDB" id="A0ABD5JVB8"/>
<comment type="caution">
    <text evidence="5">The sequence shown here is derived from an EMBL/GenBank/DDBJ whole genome shotgun (WGS) entry which is preliminary data.</text>
</comment>
<organism evidence="5 6">
    <name type="scientific">Ochrobactrum teleogrylli</name>
    <dbReference type="NCBI Taxonomy" id="2479765"/>
    <lineage>
        <taxon>Bacteria</taxon>
        <taxon>Pseudomonadati</taxon>
        <taxon>Pseudomonadota</taxon>
        <taxon>Alphaproteobacteria</taxon>
        <taxon>Hyphomicrobiales</taxon>
        <taxon>Brucellaceae</taxon>
        <taxon>Brucella/Ochrobactrum group</taxon>
        <taxon>Ochrobactrum</taxon>
    </lineage>
</organism>
<accession>A0ABD5JVB8</accession>
<evidence type="ECO:0000313" key="5">
    <source>
        <dbReference type="EMBL" id="MEJ5900637.1"/>
    </source>
</evidence>
<name>A0ABD5JVB8_9HYPH</name>
<dbReference type="EMBL" id="JBBHKQ010000001">
    <property type="protein sequence ID" value="MEJ5900637.1"/>
    <property type="molecule type" value="Genomic_DNA"/>
</dbReference>
<dbReference type="InterPro" id="IPR001173">
    <property type="entry name" value="Glyco_trans_2-like"/>
</dbReference>
<dbReference type="CDD" id="cd02526">
    <property type="entry name" value="GT2_RfbF_like"/>
    <property type="match status" value="1"/>
</dbReference>
<keyword evidence="2" id="KW-0328">Glycosyltransferase</keyword>
<dbReference type="InterPro" id="IPR006446">
    <property type="entry name" value="RhaTrfase"/>
</dbReference>
<dbReference type="NCBIfam" id="TIGR01556">
    <property type="entry name" value="rhamnosyltran"/>
    <property type="match status" value="1"/>
</dbReference>
<comment type="similarity">
    <text evidence="1">Belongs to the glycosyltransferase 2 family.</text>
</comment>
<reference evidence="5 6" key="1">
    <citation type="submission" date="2024-03" db="EMBL/GenBank/DDBJ databases">
        <title>Reference genomes for the five species model microbial community.</title>
        <authorList>
            <person name="Padfield D."/>
        </authorList>
    </citation>
    <scope>NUCLEOTIDE SEQUENCE [LARGE SCALE GENOMIC DNA]</scope>
    <source>
        <strain evidence="5 6">AB1</strain>
    </source>
</reference>
<dbReference type="Pfam" id="PF00535">
    <property type="entry name" value="Glycos_transf_2"/>
    <property type="match status" value="1"/>
</dbReference>
<gene>
    <name evidence="5" type="ORF">WIX40_11015</name>
</gene>
<dbReference type="Proteomes" id="UP001362311">
    <property type="component" value="Unassembled WGS sequence"/>
</dbReference>
<protein>
    <submittedName>
        <fullName evidence="5">Glycosyltransferase family 2 protein</fullName>
    </submittedName>
</protein>
<evidence type="ECO:0000259" key="4">
    <source>
        <dbReference type="Pfam" id="PF00535"/>
    </source>
</evidence>
<evidence type="ECO:0000313" key="6">
    <source>
        <dbReference type="Proteomes" id="UP001362311"/>
    </source>
</evidence>
<feature type="domain" description="Glycosyltransferase 2-like" evidence="4">
    <location>
        <begin position="18"/>
        <end position="130"/>
    </location>
</feature>
<proteinExistence type="inferred from homology"/>